<dbReference type="Pfam" id="PF13812">
    <property type="entry name" value="PPR_3"/>
    <property type="match status" value="2"/>
</dbReference>
<evidence type="ECO:0000313" key="5">
    <source>
        <dbReference type="EMBL" id="KAG0592860.1"/>
    </source>
</evidence>
<dbReference type="NCBIfam" id="TIGR00756">
    <property type="entry name" value="PPR"/>
    <property type="match status" value="5"/>
</dbReference>
<organism evidence="5 6">
    <name type="scientific">Ceratodon purpureus</name>
    <name type="common">Fire moss</name>
    <name type="synonym">Dicranum purpureum</name>
    <dbReference type="NCBI Taxonomy" id="3225"/>
    <lineage>
        <taxon>Eukaryota</taxon>
        <taxon>Viridiplantae</taxon>
        <taxon>Streptophyta</taxon>
        <taxon>Embryophyta</taxon>
        <taxon>Bryophyta</taxon>
        <taxon>Bryophytina</taxon>
        <taxon>Bryopsida</taxon>
        <taxon>Dicranidae</taxon>
        <taxon>Pseudoditrichales</taxon>
        <taxon>Ditrichaceae</taxon>
        <taxon>Ceratodon</taxon>
    </lineage>
</organism>
<gene>
    <name evidence="5" type="ORF">KC19_1G285800</name>
</gene>
<feature type="repeat" description="PPR" evidence="3">
    <location>
        <begin position="366"/>
        <end position="400"/>
    </location>
</feature>
<dbReference type="EMBL" id="CM026421">
    <property type="protein sequence ID" value="KAG0592860.1"/>
    <property type="molecule type" value="Genomic_DNA"/>
</dbReference>
<evidence type="ECO:0008006" key="7">
    <source>
        <dbReference type="Google" id="ProtNLM"/>
    </source>
</evidence>
<dbReference type="InterPro" id="IPR011990">
    <property type="entry name" value="TPR-like_helical_dom_sf"/>
</dbReference>
<feature type="compositionally biased region" description="Acidic residues" evidence="4">
    <location>
        <begin position="467"/>
        <end position="481"/>
    </location>
</feature>
<dbReference type="InterPro" id="IPR044179">
    <property type="entry name" value="PPR5-like"/>
</dbReference>
<dbReference type="Gene3D" id="1.25.40.10">
    <property type="entry name" value="Tetratricopeptide repeat domain"/>
    <property type="match status" value="3"/>
</dbReference>
<accession>A0A8T0JAD1</accession>
<comment type="caution">
    <text evidence="5">The sequence shown here is derived from an EMBL/GenBank/DDBJ whole genome shotgun (WGS) entry which is preliminary data.</text>
</comment>
<sequence length="506" mass="56536">MMSVVFMPTRSLPPCGFSFGRPATVLPGRSLVVCAGRRYSPDAAPYFRPSIPSILKSLNSDQASVAQVLESQSPYLRSCDGFAILEGLGKQNKWTLTLEVFRWIQRQKWYKHDDGFYSKLIVIMGKAKQLRMAVWLFNEVRRSGARPDTSLYNALITAYLFSKDKGRGFEKALKLFEEMKKKTKCQPNLVTYNILLRASAQACDVARVEGLFKEMEAARIYPDNVSYNGVIGAYGKAGDYVQMEKTLFVMRMQKHIKPDNVTSNTLIESYGRGKDFVKMEQVLKSMSSSQSRHKPDLKTYNIVMSNYARVGEVEKMEWSLERMEAANYTPNLRSYEILMTGYGDVGAFTKMRACFYQLLEAGIQPQLSTLNTMISAYCQHNLFEEAEELLSNAMEWQIRPRTSSHLIILRAYSKVNRLSDMEGLVEHMKIAGIAPSTATFLEILASFGLSGGVEGTFTESAVEVLADDEDGDGIGDADDGHDDVAVSEGPEISSSDILNLSSDGAE</sequence>
<name>A0A8T0JAD1_CERPU</name>
<dbReference type="GO" id="GO:0003729">
    <property type="term" value="F:mRNA binding"/>
    <property type="evidence" value="ECO:0007669"/>
    <property type="project" value="InterPro"/>
</dbReference>
<evidence type="ECO:0000313" key="6">
    <source>
        <dbReference type="Proteomes" id="UP000822688"/>
    </source>
</evidence>
<feature type="repeat" description="PPR" evidence="3">
    <location>
        <begin position="113"/>
        <end position="147"/>
    </location>
</feature>
<dbReference type="PANTHER" id="PTHR47874:SF5">
    <property type="entry name" value="PENTATRICOPEPTIDE REPEAT-CONTAINING PROTEIN PPR5 HOMOLOG, CHLOROPLASTIC"/>
    <property type="match status" value="1"/>
</dbReference>
<dbReference type="PANTHER" id="PTHR47874">
    <property type="entry name" value="EXPRESSED PROTEIN"/>
    <property type="match status" value="1"/>
</dbReference>
<dbReference type="PROSITE" id="PS51375">
    <property type="entry name" value="PPR"/>
    <property type="match status" value="6"/>
</dbReference>
<evidence type="ECO:0000256" key="3">
    <source>
        <dbReference type="PROSITE-ProRule" id="PRU00708"/>
    </source>
</evidence>
<protein>
    <recommendedName>
        <fullName evidence="7">Pentatricopeptide repeat-containing protein</fullName>
    </recommendedName>
</protein>
<dbReference type="Pfam" id="PF13041">
    <property type="entry name" value="PPR_2"/>
    <property type="match status" value="1"/>
</dbReference>
<keyword evidence="2" id="KW-0677">Repeat</keyword>
<evidence type="ECO:0000256" key="2">
    <source>
        <dbReference type="ARBA" id="ARBA00022737"/>
    </source>
</evidence>
<feature type="repeat" description="PPR" evidence="3">
    <location>
        <begin position="148"/>
        <end position="182"/>
    </location>
</feature>
<dbReference type="Pfam" id="PF01535">
    <property type="entry name" value="PPR"/>
    <property type="match status" value="1"/>
</dbReference>
<evidence type="ECO:0000256" key="1">
    <source>
        <dbReference type="ARBA" id="ARBA00007626"/>
    </source>
</evidence>
<evidence type="ECO:0000256" key="4">
    <source>
        <dbReference type="SAM" id="MobiDB-lite"/>
    </source>
</evidence>
<reference evidence="5" key="1">
    <citation type="submission" date="2020-06" db="EMBL/GenBank/DDBJ databases">
        <title>WGS assembly of Ceratodon purpureus strain R40.</title>
        <authorList>
            <person name="Carey S.B."/>
            <person name="Jenkins J."/>
            <person name="Shu S."/>
            <person name="Lovell J.T."/>
            <person name="Sreedasyam A."/>
            <person name="Maumus F."/>
            <person name="Tiley G.P."/>
            <person name="Fernandez-Pozo N."/>
            <person name="Barry K."/>
            <person name="Chen C."/>
            <person name="Wang M."/>
            <person name="Lipzen A."/>
            <person name="Daum C."/>
            <person name="Saski C.A."/>
            <person name="Payton A.C."/>
            <person name="Mcbreen J.C."/>
            <person name="Conrad R.E."/>
            <person name="Kollar L.M."/>
            <person name="Olsson S."/>
            <person name="Huttunen S."/>
            <person name="Landis J.B."/>
            <person name="Wickett N.J."/>
            <person name="Johnson M.G."/>
            <person name="Rensing S.A."/>
            <person name="Grimwood J."/>
            <person name="Schmutz J."/>
            <person name="Mcdaniel S.F."/>
        </authorList>
    </citation>
    <scope>NUCLEOTIDE SEQUENCE</scope>
    <source>
        <strain evidence="5">R40</strain>
    </source>
</reference>
<feature type="repeat" description="PPR" evidence="3">
    <location>
        <begin position="296"/>
        <end position="330"/>
    </location>
</feature>
<proteinExistence type="inferred from homology"/>
<feature type="region of interest" description="Disordered" evidence="4">
    <location>
        <begin position="467"/>
        <end position="506"/>
    </location>
</feature>
<dbReference type="Proteomes" id="UP000822688">
    <property type="component" value="Chromosome 1"/>
</dbReference>
<dbReference type="Pfam" id="PF12854">
    <property type="entry name" value="PPR_1"/>
    <property type="match status" value="1"/>
</dbReference>
<dbReference type="AlphaFoldDB" id="A0A8T0JAD1"/>
<dbReference type="OrthoDB" id="185373at2759"/>
<feature type="repeat" description="PPR" evidence="3">
    <location>
        <begin position="188"/>
        <end position="222"/>
    </location>
</feature>
<dbReference type="InterPro" id="IPR002885">
    <property type="entry name" value="PPR_rpt"/>
</dbReference>
<comment type="similarity">
    <text evidence="1">Belongs to the PPR family. P subfamily.</text>
</comment>
<feature type="repeat" description="PPR" evidence="3">
    <location>
        <begin position="331"/>
        <end position="365"/>
    </location>
</feature>
<keyword evidence="6" id="KW-1185">Reference proteome</keyword>
<feature type="compositionally biased region" description="Low complexity" evidence="4">
    <location>
        <begin position="492"/>
        <end position="506"/>
    </location>
</feature>